<dbReference type="Proteomes" id="UP000292958">
    <property type="component" value="Unassembled WGS sequence"/>
</dbReference>
<proteinExistence type="predicted"/>
<evidence type="ECO:0000313" key="2">
    <source>
        <dbReference type="Proteomes" id="UP000292958"/>
    </source>
</evidence>
<evidence type="ECO:0000313" key="1">
    <source>
        <dbReference type="EMBL" id="RZU41402.1"/>
    </source>
</evidence>
<organism evidence="1 2">
    <name type="scientific">Edaphobacter modestus</name>
    <dbReference type="NCBI Taxonomy" id="388466"/>
    <lineage>
        <taxon>Bacteria</taxon>
        <taxon>Pseudomonadati</taxon>
        <taxon>Acidobacteriota</taxon>
        <taxon>Terriglobia</taxon>
        <taxon>Terriglobales</taxon>
        <taxon>Acidobacteriaceae</taxon>
        <taxon>Edaphobacter</taxon>
    </lineage>
</organism>
<accession>A0A4Q7YU76</accession>
<dbReference type="AlphaFoldDB" id="A0A4Q7YU76"/>
<dbReference type="EMBL" id="SHKW01000001">
    <property type="protein sequence ID" value="RZU41402.1"/>
    <property type="molecule type" value="Genomic_DNA"/>
</dbReference>
<dbReference type="OrthoDB" id="121471at2"/>
<dbReference type="RefSeq" id="WP_130419330.1">
    <property type="nucleotide sequence ID" value="NZ_SHKW01000001.1"/>
</dbReference>
<reference evidence="1 2" key="1">
    <citation type="submission" date="2019-02" db="EMBL/GenBank/DDBJ databases">
        <title>Genomic Encyclopedia of Archaeal and Bacterial Type Strains, Phase II (KMG-II): from individual species to whole genera.</title>
        <authorList>
            <person name="Goeker M."/>
        </authorList>
    </citation>
    <scope>NUCLEOTIDE SEQUENCE [LARGE SCALE GENOMIC DNA]</scope>
    <source>
        <strain evidence="1 2">DSM 18101</strain>
    </source>
</reference>
<keyword evidence="2" id="KW-1185">Reference proteome</keyword>
<gene>
    <name evidence="1" type="ORF">BDD14_2924</name>
</gene>
<comment type="caution">
    <text evidence="1">The sequence shown here is derived from an EMBL/GenBank/DDBJ whole genome shotgun (WGS) entry which is preliminary data.</text>
</comment>
<name>A0A4Q7YU76_9BACT</name>
<protein>
    <submittedName>
        <fullName evidence="1">Uncharacterized protein</fullName>
    </submittedName>
</protein>
<sequence length="82" mass="8913">MTTAGTNGIEKFSAADLAGLREELLHAHLDSWQAADVISHYLATRGYGVSAPAARSTASRLESAGYPMDRMQEEFERLALVM</sequence>